<feature type="transmembrane region" description="Helical" evidence="6">
    <location>
        <begin position="184"/>
        <end position="206"/>
    </location>
</feature>
<dbReference type="GO" id="GO:0030317">
    <property type="term" value="P:flagellated sperm motility"/>
    <property type="evidence" value="ECO:0007669"/>
    <property type="project" value="InterPro"/>
</dbReference>
<dbReference type="GO" id="GO:0097228">
    <property type="term" value="C:sperm principal piece"/>
    <property type="evidence" value="ECO:0007669"/>
    <property type="project" value="TreeGrafter"/>
</dbReference>
<accession>A0A914A643</accession>
<dbReference type="Gene3D" id="1.10.287.70">
    <property type="match status" value="1"/>
</dbReference>
<dbReference type="GeneID" id="119730236"/>
<dbReference type="SUPFAM" id="SSF81324">
    <property type="entry name" value="Voltage-gated potassium channels"/>
    <property type="match status" value="1"/>
</dbReference>
<name>A0A914A643_PATMI</name>
<dbReference type="EnsemblMetazoa" id="XM_038203041.1">
    <property type="protein sequence ID" value="XP_038058969.1"/>
    <property type="gene ID" value="LOC119730236"/>
</dbReference>
<keyword evidence="3 6" id="KW-1133">Transmembrane helix</keyword>
<dbReference type="GO" id="GO:0006814">
    <property type="term" value="P:sodium ion transport"/>
    <property type="evidence" value="ECO:0007669"/>
    <property type="project" value="TreeGrafter"/>
</dbReference>
<dbReference type="CTD" id="378807"/>
<feature type="transmembrane region" description="Helical" evidence="6">
    <location>
        <begin position="227"/>
        <end position="244"/>
    </location>
</feature>
<feature type="transmembrane region" description="Helical" evidence="6">
    <location>
        <begin position="250"/>
        <end position="269"/>
    </location>
</feature>
<evidence type="ECO:0000256" key="3">
    <source>
        <dbReference type="ARBA" id="ARBA00022989"/>
    </source>
</evidence>
<reference evidence="8" key="1">
    <citation type="submission" date="2022-11" db="UniProtKB">
        <authorList>
            <consortium name="EnsemblMetazoa"/>
        </authorList>
    </citation>
    <scope>IDENTIFICATION</scope>
</reference>
<dbReference type="GO" id="GO:0036128">
    <property type="term" value="C:CatSper complex"/>
    <property type="evidence" value="ECO:0007669"/>
    <property type="project" value="InterPro"/>
</dbReference>
<feature type="transmembrane region" description="Helical" evidence="6">
    <location>
        <begin position="276"/>
        <end position="296"/>
    </location>
</feature>
<evidence type="ECO:0000256" key="1">
    <source>
        <dbReference type="ARBA" id="ARBA00004141"/>
    </source>
</evidence>
<dbReference type="Proteomes" id="UP000887568">
    <property type="component" value="Unplaced"/>
</dbReference>
<feature type="domain" description="Ion transport" evidence="7">
    <location>
        <begin position="123"/>
        <end position="343"/>
    </location>
</feature>
<keyword evidence="9" id="KW-1185">Reference proteome</keyword>
<evidence type="ECO:0000256" key="6">
    <source>
        <dbReference type="SAM" id="Phobius"/>
    </source>
</evidence>
<dbReference type="Gene3D" id="1.20.120.350">
    <property type="entry name" value="Voltage-gated potassium channels. Chain C"/>
    <property type="match status" value="1"/>
</dbReference>
<feature type="transmembrane region" description="Helical" evidence="6">
    <location>
        <begin position="316"/>
        <end position="337"/>
    </location>
</feature>
<organism evidence="8 9">
    <name type="scientific">Patiria miniata</name>
    <name type="common">Bat star</name>
    <name type="synonym">Asterina miniata</name>
    <dbReference type="NCBI Taxonomy" id="46514"/>
    <lineage>
        <taxon>Eukaryota</taxon>
        <taxon>Metazoa</taxon>
        <taxon>Echinodermata</taxon>
        <taxon>Eleutherozoa</taxon>
        <taxon>Asterozoa</taxon>
        <taxon>Asteroidea</taxon>
        <taxon>Valvatacea</taxon>
        <taxon>Valvatida</taxon>
        <taxon>Asterinidae</taxon>
        <taxon>Patiria</taxon>
    </lineage>
</organism>
<dbReference type="OrthoDB" id="2984333at2759"/>
<evidence type="ECO:0000259" key="7">
    <source>
        <dbReference type="Pfam" id="PF00520"/>
    </source>
</evidence>
<protein>
    <recommendedName>
        <fullName evidence="7">Ion transport domain-containing protein</fullName>
    </recommendedName>
</protein>
<keyword evidence="4 6" id="KW-0472">Membrane</keyword>
<dbReference type="GO" id="GO:0005245">
    <property type="term" value="F:voltage-gated calcium channel activity"/>
    <property type="evidence" value="ECO:0007669"/>
    <property type="project" value="TreeGrafter"/>
</dbReference>
<evidence type="ECO:0000256" key="2">
    <source>
        <dbReference type="ARBA" id="ARBA00022692"/>
    </source>
</evidence>
<dbReference type="PANTHER" id="PTHR47077">
    <property type="entry name" value="ION_TRANS DOMAIN-CONTAINING PROTEIN"/>
    <property type="match status" value="1"/>
</dbReference>
<feature type="transmembrane region" description="Helical" evidence="6">
    <location>
        <begin position="153"/>
        <end position="172"/>
    </location>
</feature>
<sequence>MIPVKNSPLESDEDPAPLSAFQRFGRRATLTAAFAGNTFKKMGMKVKLANRFVKKTEAKTDGPDIRRVFTFDPSALNRGASVSDLFEKEEKEEDFNEIVDQDDQRVEEVVSQGLVGYMVESVAFRFFILAVIIVNAILIVLQTNEDLSLDYAWLFSIFDYIVLTIFVWELLLKWYNGFFIYWRVGWNILDFFIILTLFLGPTLSFLGSSRILRILRVIRAFRSLKSISALSGLTVVVQTILQSIPDMTNIALLLVIIMVVLSVAGVALFSRDFPAYFGNLGEAMFTMFVCVTQDGWMGMFNQFQESPNHYLAGACYFIVCIIVGAFVFANLVVAVVVTNLDKAIREIQAENKKREDTLSTKPVVEDDEHPHHLEHDVPIVSMDGVCKHGNLTQQKPLFFGDFSHITPEKFENYIVVLTALEENLVEYRRIRDDLDKIFELVYSINEDTKEDAMPTDGSRITPPFDPSFKVEDIGRKGDILSNLMELDRHKGVSSGKPADSYRQYIKETAKILDQLGQAHQPHLPGSIVDPSDIPGPSSGRKGDRN</sequence>
<dbReference type="InterPro" id="IPR028744">
    <property type="entry name" value="CatSper4"/>
</dbReference>
<proteinExistence type="predicted"/>
<dbReference type="Pfam" id="PF00520">
    <property type="entry name" value="Ion_trans"/>
    <property type="match status" value="1"/>
</dbReference>
<dbReference type="OMA" id="GEAMFTM"/>
<evidence type="ECO:0000256" key="5">
    <source>
        <dbReference type="SAM" id="MobiDB-lite"/>
    </source>
</evidence>
<dbReference type="InterPro" id="IPR005821">
    <property type="entry name" value="Ion_trans_dom"/>
</dbReference>
<evidence type="ECO:0000256" key="4">
    <source>
        <dbReference type="ARBA" id="ARBA00023136"/>
    </source>
</evidence>
<comment type="subcellular location">
    <subcellularLocation>
        <location evidence="1">Membrane</location>
        <topology evidence="1">Multi-pass membrane protein</topology>
    </subcellularLocation>
</comment>
<dbReference type="GO" id="GO:0048240">
    <property type="term" value="P:sperm capacitation"/>
    <property type="evidence" value="ECO:0007669"/>
    <property type="project" value="TreeGrafter"/>
</dbReference>
<dbReference type="RefSeq" id="XP_038058969.1">
    <property type="nucleotide sequence ID" value="XM_038203041.1"/>
</dbReference>
<evidence type="ECO:0000313" key="8">
    <source>
        <dbReference type="EnsemblMetazoa" id="XP_038058969.1"/>
    </source>
</evidence>
<evidence type="ECO:0000313" key="9">
    <source>
        <dbReference type="Proteomes" id="UP000887568"/>
    </source>
</evidence>
<dbReference type="GO" id="GO:0001669">
    <property type="term" value="C:acrosomal vesicle"/>
    <property type="evidence" value="ECO:0007669"/>
    <property type="project" value="TreeGrafter"/>
</dbReference>
<dbReference type="GO" id="GO:0005227">
    <property type="term" value="F:calcium-activated cation channel activity"/>
    <property type="evidence" value="ECO:0007669"/>
    <property type="project" value="InterPro"/>
</dbReference>
<feature type="transmembrane region" description="Helical" evidence="6">
    <location>
        <begin position="122"/>
        <end position="141"/>
    </location>
</feature>
<keyword evidence="2 6" id="KW-0812">Transmembrane</keyword>
<dbReference type="InterPro" id="IPR027359">
    <property type="entry name" value="Volt_channel_dom_sf"/>
</dbReference>
<feature type="region of interest" description="Disordered" evidence="5">
    <location>
        <begin position="515"/>
        <end position="545"/>
    </location>
</feature>
<dbReference type="PANTHER" id="PTHR47077:SF1">
    <property type="entry name" value="CATION CHANNEL SPERM-ASSOCIATED PROTEIN 4"/>
    <property type="match status" value="1"/>
</dbReference>
<dbReference type="AlphaFoldDB" id="A0A914A643"/>